<evidence type="ECO:0000313" key="1">
    <source>
        <dbReference type="EMBL" id="KAK7366983.1"/>
    </source>
</evidence>
<reference evidence="1 2" key="1">
    <citation type="submission" date="2024-01" db="EMBL/GenBank/DDBJ databases">
        <title>The genomes of 5 underutilized Papilionoideae crops provide insights into root nodulation and disease resistanc.</title>
        <authorList>
            <person name="Jiang F."/>
        </authorList>
    </citation>
    <scope>NUCLEOTIDE SEQUENCE [LARGE SCALE GENOMIC DNA]</scope>
    <source>
        <strain evidence="1">JINMINGXINNONG_FW02</strain>
        <tissue evidence="1">Leaves</tissue>
    </source>
</reference>
<organism evidence="1 2">
    <name type="scientific">Phaseolus coccineus</name>
    <name type="common">Scarlet runner bean</name>
    <name type="synonym">Phaseolus multiflorus</name>
    <dbReference type="NCBI Taxonomy" id="3886"/>
    <lineage>
        <taxon>Eukaryota</taxon>
        <taxon>Viridiplantae</taxon>
        <taxon>Streptophyta</taxon>
        <taxon>Embryophyta</taxon>
        <taxon>Tracheophyta</taxon>
        <taxon>Spermatophyta</taxon>
        <taxon>Magnoliopsida</taxon>
        <taxon>eudicotyledons</taxon>
        <taxon>Gunneridae</taxon>
        <taxon>Pentapetalae</taxon>
        <taxon>rosids</taxon>
        <taxon>fabids</taxon>
        <taxon>Fabales</taxon>
        <taxon>Fabaceae</taxon>
        <taxon>Papilionoideae</taxon>
        <taxon>50 kb inversion clade</taxon>
        <taxon>NPAAA clade</taxon>
        <taxon>indigoferoid/millettioid clade</taxon>
        <taxon>Phaseoleae</taxon>
        <taxon>Phaseolus</taxon>
    </lineage>
</organism>
<protein>
    <submittedName>
        <fullName evidence="1">Uncharacterized protein</fullName>
    </submittedName>
</protein>
<evidence type="ECO:0000313" key="2">
    <source>
        <dbReference type="Proteomes" id="UP001374584"/>
    </source>
</evidence>
<gene>
    <name evidence="1" type="ORF">VNO80_08988</name>
</gene>
<keyword evidence="2" id="KW-1185">Reference proteome</keyword>
<sequence>MLCKFFCLLRCRDHWHIVGTSHDFISHPSSFSLSFLFPAVEAVVNSVKAPNTPLPRSLTKLPKPTLKFEVQAQYKVLKIVVCVGLSPVCSLCRERLTLDSVRHALGCYCL</sequence>
<dbReference type="Proteomes" id="UP001374584">
    <property type="component" value="Unassembled WGS sequence"/>
</dbReference>
<comment type="caution">
    <text evidence="1">The sequence shown here is derived from an EMBL/GenBank/DDBJ whole genome shotgun (WGS) entry which is preliminary data.</text>
</comment>
<dbReference type="EMBL" id="JAYMYR010000004">
    <property type="protein sequence ID" value="KAK7366983.1"/>
    <property type="molecule type" value="Genomic_DNA"/>
</dbReference>
<name>A0AAN9NBQ2_PHACN</name>
<proteinExistence type="predicted"/>
<dbReference type="AlphaFoldDB" id="A0AAN9NBQ2"/>
<accession>A0AAN9NBQ2</accession>